<evidence type="ECO:0000313" key="2">
    <source>
        <dbReference type="EMBL" id="GLS14226.1"/>
    </source>
</evidence>
<dbReference type="EMBL" id="BSPB01000010">
    <property type="protein sequence ID" value="GLS14226.1"/>
    <property type="molecule type" value="Genomic_DNA"/>
</dbReference>
<gene>
    <name evidence="2" type="ORF">GCM10007935_16570</name>
</gene>
<evidence type="ECO:0000256" key="1">
    <source>
        <dbReference type="SAM" id="MobiDB-lite"/>
    </source>
</evidence>
<sequence>MRPAAAGHGGALPASILLLEHPKSPSRDSTYLARFLLEAWEPRCRVVRHADPRDVPAADLLFMHVDLSVLPRDYQAVAARFPATVNAGLTDIRKRRLSHHQVFRGDGYTGPVIVKSSLNYAGQPERRAAGETPPPRSASGHVISSKADYQVLPSADDVPDAWWDDEQLVIERFVPERHDGQYVLREWYFLGDAEFTRAETAPYPVITSGDYRPDLVREIPPNLRRFRRQWQIDYGKIDFVMHQGEAVIFDVNKTPTVARPDTEAARRLVDTLAAGLGSLLARQRAD</sequence>
<accession>A0ABQ6C7D6</accession>
<dbReference type="RefSeq" id="WP_284307407.1">
    <property type="nucleotide sequence ID" value="NZ_BSPB01000010.1"/>
</dbReference>
<reference evidence="3" key="1">
    <citation type="journal article" date="2019" name="Int. J. Syst. Evol. Microbiol.">
        <title>The Global Catalogue of Microorganisms (GCM) 10K type strain sequencing project: providing services to taxonomists for standard genome sequencing and annotation.</title>
        <authorList>
            <consortium name="The Broad Institute Genomics Platform"/>
            <consortium name="The Broad Institute Genome Sequencing Center for Infectious Disease"/>
            <person name="Wu L."/>
            <person name="Ma J."/>
        </authorList>
    </citation>
    <scope>NUCLEOTIDE SEQUENCE [LARGE SCALE GENOMIC DNA]</scope>
    <source>
        <strain evidence="3">NBRC 109341</strain>
    </source>
</reference>
<dbReference type="Proteomes" id="UP001156903">
    <property type="component" value="Unassembled WGS sequence"/>
</dbReference>
<keyword evidence="3" id="KW-1185">Reference proteome</keyword>
<evidence type="ECO:0000313" key="3">
    <source>
        <dbReference type="Proteomes" id="UP001156903"/>
    </source>
</evidence>
<organism evidence="2 3">
    <name type="scientific">Hydrogenophaga electricum</name>
    <dbReference type="NCBI Taxonomy" id="1230953"/>
    <lineage>
        <taxon>Bacteria</taxon>
        <taxon>Pseudomonadati</taxon>
        <taxon>Pseudomonadota</taxon>
        <taxon>Betaproteobacteria</taxon>
        <taxon>Burkholderiales</taxon>
        <taxon>Comamonadaceae</taxon>
        <taxon>Hydrogenophaga</taxon>
    </lineage>
</organism>
<feature type="region of interest" description="Disordered" evidence="1">
    <location>
        <begin position="123"/>
        <end position="143"/>
    </location>
</feature>
<proteinExistence type="predicted"/>
<comment type="caution">
    <text evidence="2">The sequence shown here is derived from an EMBL/GenBank/DDBJ whole genome shotgun (WGS) entry which is preliminary data.</text>
</comment>
<name>A0ABQ6C7D6_9BURK</name>
<evidence type="ECO:0008006" key="4">
    <source>
        <dbReference type="Google" id="ProtNLM"/>
    </source>
</evidence>
<protein>
    <recommendedName>
        <fullName evidence="4">ATP-grasp domain-containing protein</fullName>
    </recommendedName>
</protein>